<dbReference type="InterPro" id="IPR029039">
    <property type="entry name" value="Flavoprotein-like_sf"/>
</dbReference>
<accession>A0ABT7U9N5</accession>
<dbReference type="Gene3D" id="3.40.50.360">
    <property type="match status" value="1"/>
</dbReference>
<dbReference type="PANTHER" id="PTHR39201">
    <property type="entry name" value="EXPORTED PROTEIN-RELATED"/>
    <property type="match status" value="1"/>
</dbReference>
<dbReference type="InterPro" id="IPR008254">
    <property type="entry name" value="Flavodoxin/NO_synth"/>
</dbReference>
<dbReference type="EMBL" id="JAUDCG010000004">
    <property type="protein sequence ID" value="MDM8156327.1"/>
    <property type="molecule type" value="Genomic_DNA"/>
</dbReference>
<comment type="caution">
    <text evidence="2">The sequence shown here is derived from an EMBL/GenBank/DDBJ whole genome shotgun (WGS) entry which is preliminary data.</text>
</comment>
<dbReference type="RefSeq" id="WP_289606796.1">
    <property type="nucleotide sequence ID" value="NZ_JAUDCG010000004.1"/>
</dbReference>
<proteinExistence type="predicted"/>
<reference evidence="3" key="1">
    <citation type="submission" date="2023-06" db="EMBL/GenBank/DDBJ databases">
        <title>Identification and characterization of horizontal gene transfer across gut microbiota members of farm animals based on homology search.</title>
        <authorList>
            <person name="Zeman M."/>
            <person name="Kubasova T."/>
            <person name="Jahodarova E."/>
            <person name="Nykrynova M."/>
            <person name="Rychlik I."/>
        </authorList>
    </citation>
    <scope>NUCLEOTIDE SEQUENCE [LARGE SCALE GENOMIC DNA]</scope>
    <source>
        <strain evidence="3">ET39</strain>
    </source>
</reference>
<sequence length="147" mass="15871">MNEFVYSYPTKVYFGKKTAVDALAKELAGVGQTVMLAYEEQAEAARPTLRQAADVEGYDIIFLGLPNWWGDLPMPLYTFLEETDLSGKTIIPFVTHGGNGFSATVDTIASLQPQASVSDQGLSISRNDVSDAQGTVSEWLSGLEASL</sequence>
<dbReference type="Proteomes" id="UP001529340">
    <property type="component" value="Unassembled WGS sequence"/>
</dbReference>
<evidence type="ECO:0000259" key="1">
    <source>
        <dbReference type="Pfam" id="PF12682"/>
    </source>
</evidence>
<organism evidence="2 3">
    <name type="scientific">Amedibacillus dolichus</name>
    <dbReference type="NCBI Taxonomy" id="31971"/>
    <lineage>
        <taxon>Bacteria</taxon>
        <taxon>Bacillati</taxon>
        <taxon>Bacillota</taxon>
        <taxon>Erysipelotrichia</taxon>
        <taxon>Erysipelotrichales</taxon>
        <taxon>Erysipelotrichaceae</taxon>
        <taxon>Amedibacillus</taxon>
    </lineage>
</organism>
<feature type="domain" description="Flavodoxin-like" evidence="1">
    <location>
        <begin position="39"/>
        <end position="122"/>
    </location>
</feature>
<protein>
    <submittedName>
        <fullName evidence="2">Flavodoxin</fullName>
    </submittedName>
</protein>
<gene>
    <name evidence="2" type="ORF">QUV96_01590</name>
</gene>
<reference evidence="2 3" key="2">
    <citation type="submission" date="2023-06" db="EMBL/GenBank/DDBJ databases">
        <title>Identification and characterization of horizontal gene transfer across gut microbiota members of farm animals based on homology search.</title>
        <authorList>
            <person name="Schwarzerova J."/>
            <person name="Nykrynova M."/>
            <person name="Jureckova K."/>
            <person name="Cejkova D."/>
            <person name="Rychlik I."/>
        </authorList>
    </citation>
    <scope>NUCLEOTIDE SEQUENCE [LARGE SCALE GENOMIC DNA]</scope>
    <source>
        <strain evidence="2 3">ET39</strain>
    </source>
</reference>
<dbReference type="Pfam" id="PF12682">
    <property type="entry name" value="Flavodoxin_4"/>
    <property type="match status" value="1"/>
</dbReference>
<evidence type="ECO:0000313" key="2">
    <source>
        <dbReference type="EMBL" id="MDM8156327.1"/>
    </source>
</evidence>
<evidence type="ECO:0000313" key="3">
    <source>
        <dbReference type="Proteomes" id="UP001529340"/>
    </source>
</evidence>
<dbReference type="SUPFAM" id="SSF52218">
    <property type="entry name" value="Flavoproteins"/>
    <property type="match status" value="1"/>
</dbReference>
<reference evidence="2 3" key="3">
    <citation type="submission" date="2023-06" db="EMBL/GenBank/DDBJ databases">
        <authorList>
            <person name="Zeman M."/>
            <person name="Kubasova T."/>
            <person name="Jahodarova E."/>
            <person name="Nykrynova M."/>
            <person name="Rychlik I."/>
        </authorList>
    </citation>
    <scope>NUCLEOTIDE SEQUENCE [LARGE SCALE GENOMIC DNA]</scope>
    <source>
        <strain evidence="2 3">ET39</strain>
    </source>
</reference>
<dbReference type="PANTHER" id="PTHR39201:SF1">
    <property type="entry name" value="FLAVODOXIN-LIKE DOMAIN-CONTAINING PROTEIN"/>
    <property type="match status" value="1"/>
</dbReference>
<keyword evidence="3" id="KW-1185">Reference proteome</keyword>
<name>A0ABT7U9N5_9FIRM</name>